<evidence type="ECO:0008006" key="5">
    <source>
        <dbReference type="Google" id="ProtNLM"/>
    </source>
</evidence>
<gene>
    <name evidence="3" type="ORF">FOMPIDRAFT_92994</name>
</gene>
<feature type="region of interest" description="Disordered" evidence="1">
    <location>
        <begin position="322"/>
        <end position="341"/>
    </location>
</feature>
<keyword evidence="2" id="KW-0812">Transmembrane</keyword>
<accession>S8E0J9</accession>
<dbReference type="EMBL" id="KE504182">
    <property type="protein sequence ID" value="EPS96923.1"/>
    <property type="molecule type" value="Genomic_DNA"/>
</dbReference>
<name>S8E0J9_FOMSC</name>
<sequence length="341" mass="36464">MTSSAVRPQESTTQLRPTSSLVNKTSTERLASSTSSAPAQSQPHTVISSTPSPSITAVDDSAQVHRGTSWLVPFITVTSAIFVMLLLVSLWFWRKRLAKCAAGWQQQRKARRKVPQEALTISVPESEEDAASEKAGESVSHEHEEYHTLWPSLGSPALPTLVPGLPPGIPVGTSLLSLQRSSTVTVVEDLIPDWVIPIGQGFSGDAPSTPIDWKLPTPQALNSLYTPDAPQFSGAREGRNSLTTRPLQTYSPPVNDIPPPTLPPGIRIGQPTWMSPGFPPGPAPAITHTAPEGAGHQKGRRQGMICAVEPAGQIASYRLRALPPPPYVDASQRGSASEEEP</sequence>
<keyword evidence="2" id="KW-0472">Membrane</keyword>
<protein>
    <recommendedName>
        <fullName evidence="5">Transmembrane protein</fullName>
    </recommendedName>
</protein>
<dbReference type="InParanoid" id="S8E0J9"/>
<evidence type="ECO:0000313" key="4">
    <source>
        <dbReference type="Proteomes" id="UP000015241"/>
    </source>
</evidence>
<dbReference type="Proteomes" id="UP000015241">
    <property type="component" value="Unassembled WGS sequence"/>
</dbReference>
<evidence type="ECO:0000313" key="3">
    <source>
        <dbReference type="EMBL" id="EPS96923.1"/>
    </source>
</evidence>
<proteinExistence type="predicted"/>
<dbReference type="HOGENOM" id="CLU_813910_0_0_1"/>
<feature type="compositionally biased region" description="Polar residues" evidence="1">
    <location>
        <begin position="240"/>
        <end position="252"/>
    </location>
</feature>
<organism evidence="3 4">
    <name type="scientific">Fomitopsis schrenkii</name>
    <name type="common">Brown rot fungus</name>
    <dbReference type="NCBI Taxonomy" id="2126942"/>
    <lineage>
        <taxon>Eukaryota</taxon>
        <taxon>Fungi</taxon>
        <taxon>Dikarya</taxon>
        <taxon>Basidiomycota</taxon>
        <taxon>Agaricomycotina</taxon>
        <taxon>Agaricomycetes</taxon>
        <taxon>Polyporales</taxon>
        <taxon>Fomitopsis</taxon>
    </lineage>
</organism>
<reference evidence="3 4" key="1">
    <citation type="journal article" date="2012" name="Science">
        <title>The Paleozoic origin of enzymatic lignin decomposition reconstructed from 31 fungal genomes.</title>
        <authorList>
            <person name="Floudas D."/>
            <person name="Binder M."/>
            <person name="Riley R."/>
            <person name="Barry K."/>
            <person name="Blanchette R.A."/>
            <person name="Henrissat B."/>
            <person name="Martinez A.T."/>
            <person name="Otillar R."/>
            <person name="Spatafora J.W."/>
            <person name="Yadav J.S."/>
            <person name="Aerts A."/>
            <person name="Benoit I."/>
            <person name="Boyd A."/>
            <person name="Carlson A."/>
            <person name="Copeland A."/>
            <person name="Coutinho P.M."/>
            <person name="de Vries R.P."/>
            <person name="Ferreira P."/>
            <person name="Findley K."/>
            <person name="Foster B."/>
            <person name="Gaskell J."/>
            <person name="Glotzer D."/>
            <person name="Gorecki P."/>
            <person name="Heitman J."/>
            <person name="Hesse C."/>
            <person name="Hori C."/>
            <person name="Igarashi K."/>
            <person name="Jurgens J.A."/>
            <person name="Kallen N."/>
            <person name="Kersten P."/>
            <person name="Kohler A."/>
            <person name="Kuees U."/>
            <person name="Kumar T.K.A."/>
            <person name="Kuo A."/>
            <person name="LaButti K."/>
            <person name="Larrondo L.F."/>
            <person name="Lindquist E."/>
            <person name="Ling A."/>
            <person name="Lombard V."/>
            <person name="Lucas S."/>
            <person name="Lundell T."/>
            <person name="Martin R."/>
            <person name="McLaughlin D.J."/>
            <person name="Morgenstern I."/>
            <person name="Morin E."/>
            <person name="Murat C."/>
            <person name="Nagy L.G."/>
            <person name="Nolan M."/>
            <person name="Ohm R.A."/>
            <person name="Patyshakuliyeva A."/>
            <person name="Rokas A."/>
            <person name="Ruiz-Duenas F.J."/>
            <person name="Sabat G."/>
            <person name="Salamov A."/>
            <person name="Samejima M."/>
            <person name="Schmutz J."/>
            <person name="Slot J.C."/>
            <person name="St John F."/>
            <person name="Stenlid J."/>
            <person name="Sun H."/>
            <person name="Sun S."/>
            <person name="Syed K."/>
            <person name="Tsang A."/>
            <person name="Wiebenga A."/>
            <person name="Young D."/>
            <person name="Pisabarro A."/>
            <person name="Eastwood D.C."/>
            <person name="Martin F."/>
            <person name="Cullen D."/>
            <person name="Grigoriev I.V."/>
            <person name="Hibbett D.S."/>
        </authorList>
    </citation>
    <scope>NUCLEOTIDE SEQUENCE</scope>
    <source>
        <strain evidence="4">FP-58527</strain>
    </source>
</reference>
<keyword evidence="2" id="KW-1133">Transmembrane helix</keyword>
<evidence type="ECO:0000256" key="2">
    <source>
        <dbReference type="SAM" id="Phobius"/>
    </source>
</evidence>
<feature type="region of interest" description="Disordered" evidence="1">
    <location>
        <begin position="228"/>
        <end position="260"/>
    </location>
</feature>
<feature type="transmembrane region" description="Helical" evidence="2">
    <location>
        <begin position="70"/>
        <end position="93"/>
    </location>
</feature>
<feature type="region of interest" description="Disordered" evidence="1">
    <location>
        <begin position="1"/>
        <end position="55"/>
    </location>
</feature>
<feature type="compositionally biased region" description="Low complexity" evidence="1">
    <location>
        <begin position="31"/>
        <end position="55"/>
    </location>
</feature>
<feature type="compositionally biased region" description="Polar residues" evidence="1">
    <location>
        <begin position="1"/>
        <end position="30"/>
    </location>
</feature>
<dbReference type="AlphaFoldDB" id="S8E0J9"/>
<keyword evidence="4" id="KW-1185">Reference proteome</keyword>
<evidence type="ECO:0000256" key="1">
    <source>
        <dbReference type="SAM" id="MobiDB-lite"/>
    </source>
</evidence>